<evidence type="ECO:0000256" key="6">
    <source>
        <dbReference type="PIRSR" id="PIRSR602640-2"/>
    </source>
</evidence>
<evidence type="ECO:0008006" key="11">
    <source>
        <dbReference type="Google" id="ProtNLM"/>
    </source>
</evidence>
<sequence length="405" mass="43961">MAGLLFKLGVPVAVIAAVVYQLVLKDALFITLGIGRSLQPISDFPYQCRRIEDPILQACEDMWLSETSRQLFLACSDPLSRKQWLPNMGLLNATGRALDDAIIAMNIDQPKGNSYEYRILQTTNFPGINGDGSLHLLGFTGVDSSAGINFFVINNKPSVDPMTGALLDNVAVGANSTVERFALAPPDATELKHVQTFADPKIATPNRIAAMGKNAFYFTNDHGPHKTGHAHQLSPVIGNGDVGYCTSARGCRTVAEGFSFPNGLIRDQKDGYIYVPSSAKGGIHIYKPKRMDTGLDFVEHLPIPYPIDNLSQDSEGDIYVPALSNLQATMKSFQDPLNGAPPSTILRVRSQEKEGGEREWTWEKVLEDAKGEVLPGTTTAVHDAKTGRLFLSGVASPFIAVCEKL</sequence>
<feature type="binding site" evidence="6">
    <location>
        <position position="137"/>
    </location>
    <ligand>
        <name>Ca(2+)</name>
        <dbReference type="ChEBI" id="CHEBI:29108"/>
        <label>1</label>
        <note>catalytic</note>
    </ligand>
</feature>
<dbReference type="Gene3D" id="2.120.10.30">
    <property type="entry name" value="TolB, C-terminal domain"/>
    <property type="match status" value="1"/>
</dbReference>
<organism evidence="9 10">
    <name type="scientific">Salinomyces thailandicus</name>
    <dbReference type="NCBI Taxonomy" id="706561"/>
    <lineage>
        <taxon>Eukaryota</taxon>
        <taxon>Fungi</taxon>
        <taxon>Dikarya</taxon>
        <taxon>Ascomycota</taxon>
        <taxon>Pezizomycotina</taxon>
        <taxon>Dothideomycetes</taxon>
        <taxon>Dothideomycetidae</taxon>
        <taxon>Mycosphaerellales</taxon>
        <taxon>Teratosphaeriaceae</taxon>
        <taxon>Salinomyces</taxon>
    </lineage>
</organism>
<feature type="binding site" evidence="6">
    <location>
        <position position="309"/>
    </location>
    <ligand>
        <name>Ca(2+)</name>
        <dbReference type="ChEBI" id="CHEBI:29108"/>
        <label>1</label>
        <note>catalytic</note>
    </ligand>
</feature>
<gene>
    <name evidence="9" type="ORF">B0A50_08514</name>
</gene>
<feature type="glycosylation site" description="N-linked (GlcNAc...) asparagine" evidence="8">
    <location>
        <position position="309"/>
    </location>
</feature>
<name>A0A4U0TJU4_9PEZI</name>
<protein>
    <recommendedName>
        <fullName evidence="11">Serum paraoxonase/arylesterase</fullName>
    </recommendedName>
</protein>
<feature type="active site" description="Proton acceptor" evidence="5">
    <location>
        <position position="135"/>
    </location>
</feature>
<evidence type="ECO:0000256" key="2">
    <source>
        <dbReference type="ARBA" id="ARBA00022801"/>
    </source>
</evidence>
<dbReference type="InterPro" id="IPR051288">
    <property type="entry name" value="Serum_paraoxonase/arylesterase"/>
</dbReference>
<evidence type="ECO:0000256" key="3">
    <source>
        <dbReference type="ARBA" id="ARBA00023157"/>
    </source>
</evidence>
<feature type="binding site" evidence="6">
    <location>
        <position position="206"/>
    </location>
    <ligand>
        <name>Ca(2+)</name>
        <dbReference type="ChEBI" id="CHEBI:29108"/>
        <label>1</label>
        <note>catalytic</note>
    </ligand>
</feature>
<dbReference type="Pfam" id="PF01731">
    <property type="entry name" value="Arylesterase"/>
    <property type="match status" value="1"/>
</dbReference>
<dbReference type="EMBL" id="NAJL01000097">
    <property type="protein sequence ID" value="TKA21845.1"/>
    <property type="molecule type" value="Genomic_DNA"/>
</dbReference>
<dbReference type="AlphaFoldDB" id="A0A4U0TJU4"/>
<comment type="similarity">
    <text evidence="1">Belongs to the paraoxonase family.</text>
</comment>
<comment type="PTM">
    <text evidence="8">Glycosylated.</text>
</comment>
<dbReference type="GO" id="GO:0004064">
    <property type="term" value="F:arylesterase activity"/>
    <property type="evidence" value="ECO:0007669"/>
    <property type="project" value="InterPro"/>
</dbReference>
<feature type="binding site" evidence="6">
    <location>
        <position position="308"/>
    </location>
    <ligand>
        <name>Ca(2+)</name>
        <dbReference type="ChEBI" id="CHEBI:29108"/>
        <label>1</label>
        <note>catalytic</note>
    </ligand>
</feature>
<keyword evidence="2" id="KW-0378">Hydrolase</keyword>
<comment type="cofactor">
    <cofactor evidence="6">
        <name>Ca(2+)</name>
        <dbReference type="ChEBI" id="CHEBI:29108"/>
    </cofactor>
    <text evidence="6">Binds 2 calcium ions per subunit.</text>
</comment>
<dbReference type="InterPro" id="IPR002640">
    <property type="entry name" value="Arylesterase"/>
</dbReference>
<feature type="binding site" evidence="6">
    <location>
        <position position="61"/>
    </location>
    <ligand>
        <name>Ca(2+)</name>
        <dbReference type="ChEBI" id="CHEBI:29108"/>
        <label>1</label>
        <note>catalytic</note>
    </ligand>
</feature>
<feature type="disulfide bond" description="In form B" evidence="7">
    <location>
        <begin position="48"/>
        <end position="402"/>
    </location>
</feature>
<proteinExistence type="inferred from homology"/>
<accession>A0A4U0TJU4</accession>
<dbReference type="GO" id="GO:0046872">
    <property type="term" value="F:metal ion binding"/>
    <property type="evidence" value="ECO:0007669"/>
    <property type="project" value="UniProtKB-KW"/>
</dbReference>
<keyword evidence="6" id="KW-0106">Calcium</keyword>
<keyword evidence="4 8" id="KW-0325">Glycoprotein</keyword>
<keyword evidence="3 7" id="KW-1015">Disulfide bond</keyword>
<evidence type="ECO:0000256" key="1">
    <source>
        <dbReference type="ARBA" id="ARBA00008595"/>
    </source>
</evidence>
<evidence type="ECO:0000313" key="10">
    <source>
        <dbReference type="Proteomes" id="UP000308549"/>
    </source>
</evidence>
<dbReference type="Proteomes" id="UP000308549">
    <property type="component" value="Unassembled WGS sequence"/>
</dbReference>
<dbReference type="InterPro" id="IPR011042">
    <property type="entry name" value="6-blade_b-propeller_TolB-like"/>
</dbReference>
<evidence type="ECO:0000256" key="8">
    <source>
        <dbReference type="PIRSR" id="PIRSR602640-4"/>
    </source>
</evidence>
<dbReference type="OrthoDB" id="5307922at2759"/>
<dbReference type="PANTHER" id="PTHR11799:SF20">
    <property type="entry name" value="SMP-30_GLUCONOLACTONASE_LRE-LIKE REGION DOMAIN-CONTAINING PROTEIN"/>
    <property type="match status" value="1"/>
</dbReference>
<evidence type="ECO:0000256" key="7">
    <source>
        <dbReference type="PIRSR" id="PIRSR602640-3"/>
    </source>
</evidence>
<evidence type="ECO:0000256" key="5">
    <source>
        <dbReference type="PIRSR" id="PIRSR602640-1"/>
    </source>
</evidence>
<dbReference type="SUPFAM" id="SSF63829">
    <property type="entry name" value="Calcium-dependent phosphotriesterase"/>
    <property type="match status" value="1"/>
</dbReference>
<keyword evidence="6" id="KW-0479">Metal-binding</keyword>
<evidence type="ECO:0000256" key="4">
    <source>
        <dbReference type="ARBA" id="ARBA00023180"/>
    </source>
</evidence>
<comment type="caution">
    <text evidence="9">The sequence shown here is derived from an EMBL/GenBank/DDBJ whole genome shotgun (WGS) entry which is preliminary data.</text>
</comment>
<feature type="binding site" evidence="6">
    <location>
        <position position="262"/>
    </location>
    <ligand>
        <name>Ca(2+)</name>
        <dbReference type="ChEBI" id="CHEBI:29108"/>
        <label>1</label>
        <note>catalytic</note>
    </ligand>
</feature>
<dbReference type="PANTHER" id="PTHR11799">
    <property type="entry name" value="PARAOXONASE"/>
    <property type="match status" value="1"/>
</dbReference>
<keyword evidence="10" id="KW-1185">Reference proteome</keyword>
<evidence type="ECO:0000313" key="9">
    <source>
        <dbReference type="EMBL" id="TKA21845.1"/>
    </source>
</evidence>
<reference evidence="9 10" key="1">
    <citation type="submission" date="2017-03" db="EMBL/GenBank/DDBJ databases">
        <title>Genomes of endolithic fungi from Antarctica.</title>
        <authorList>
            <person name="Coleine C."/>
            <person name="Masonjones S."/>
            <person name="Stajich J.E."/>
        </authorList>
    </citation>
    <scope>NUCLEOTIDE SEQUENCE [LARGE SCALE GENOMIC DNA]</scope>
    <source>
        <strain evidence="9 10">CCFEE 6315</strain>
    </source>
</reference>